<proteinExistence type="predicted"/>
<dbReference type="InterPro" id="IPR011006">
    <property type="entry name" value="CheY-like_superfamily"/>
</dbReference>
<evidence type="ECO:0000256" key="3">
    <source>
        <dbReference type="PROSITE-ProRule" id="PRU00169"/>
    </source>
</evidence>
<name>A0A1R3X442_9RHOB</name>
<protein>
    <recommendedName>
        <fullName evidence="1">diguanylate cyclase</fullName>
        <ecNumber evidence="1">2.7.7.65</ecNumber>
    </recommendedName>
</protein>
<accession>A0A1R3X442</accession>
<dbReference type="SUPFAM" id="SSF52172">
    <property type="entry name" value="CheY-like"/>
    <property type="match status" value="2"/>
</dbReference>
<dbReference type="Pfam" id="PF00072">
    <property type="entry name" value="Response_reg"/>
    <property type="match status" value="1"/>
</dbReference>
<dbReference type="RefSeq" id="WP_076649916.1">
    <property type="nucleotide sequence ID" value="NZ_FTPS01000001.1"/>
</dbReference>
<feature type="domain" description="Response regulatory" evidence="4">
    <location>
        <begin position="156"/>
        <end position="274"/>
    </location>
</feature>
<dbReference type="EMBL" id="FTPS01000001">
    <property type="protein sequence ID" value="SIT85083.1"/>
    <property type="molecule type" value="Genomic_DNA"/>
</dbReference>
<sequence>MQGTILILDGAATNRIMLKVQLSSAYYHVVQSDRLEGVQALARRARPDLIVSAMSLPDGNVTMLKAMLAGDPALAAIPVIALAAQNDHGARLRALGAGIDDVLSHPVDDLLLQARIRSLMRARSSAAELGLPEAPAGLGAGPEFAEAQGRFLPVARIALLTQSATAAALWRARLRPHLPHHRLGTYPLRDAHRVMADPIPDAVIVELTGAAQDAGLRLLADLRARAATRQIAIIAVVGNGDAGLAADALDRGAHDVMPAGFCAEELALRLRTQLQHKASTDRLLDSLRDGLRAAVRDPMTGLHNRRYALPRLDEIARNARRDQSGFALMLADLDHFKQINDRHGHPAGDAVLVETARRLEQCLGPDDLIARMGGEEFMIVLPDADQARASTMAAQLCERINGSPFLVEGIARPISLTISIGAVLCGPERDRAAQGSAAALIDQADRALYLAKNGGRNRISLLEPAA</sequence>
<evidence type="ECO:0000256" key="2">
    <source>
        <dbReference type="ARBA" id="ARBA00034247"/>
    </source>
</evidence>
<dbReference type="PROSITE" id="PS50887">
    <property type="entry name" value="GGDEF"/>
    <property type="match status" value="1"/>
</dbReference>
<dbReference type="OrthoDB" id="9812260at2"/>
<dbReference type="CDD" id="cd01949">
    <property type="entry name" value="GGDEF"/>
    <property type="match status" value="1"/>
</dbReference>
<dbReference type="Gene3D" id="3.30.70.270">
    <property type="match status" value="1"/>
</dbReference>
<evidence type="ECO:0000313" key="6">
    <source>
        <dbReference type="EMBL" id="SIT85083.1"/>
    </source>
</evidence>
<dbReference type="GO" id="GO:0052621">
    <property type="term" value="F:diguanylate cyclase activity"/>
    <property type="evidence" value="ECO:0007669"/>
    <property type="project" value="UniProtKB-EC"/>
</dbReference>
<dbReference type="STRING" id="515897.SAMN05421849_2246"/>
<dbReference type="InterPro" id="IPR050469">
    <property type="entry name" value="Diguanylate_Cyclase"/>
</dbReference>
<dbReference type="PANTHER" id="PTHR45138:SF9">
    <property type="entry name" value="DIGUANYLATE CYCLASE DGCM-RELATED"/>
    <property type="match status" value="1"/>
</dbReference>
<dbReference type="GO" id="GO:0005886">
    <property type="term" value="C:plasma membrane"/>
    <property type="evidence" value="ECO:0007669"/>
    <property type="project" value="TreeGrafter"/>
</dbReference>
<dbReference type="Proteomes" id="UP000192455">
    <property type="component" value="Unassembled WGS sequence"/>
</dbReference>
<dbReference type="FunFam" id="3.30.70.270:FF:000001">
    <property type="entry name" value="Diguanylate cyclase domain protein"/>
    <property type="match status" value="1"/>
</dbReference>
<dbReference type="GO" id="GO:0000160">
    <property type="term" value="P:phosphorelay signal transduction system"/>
    <property type="evidence" value="ECO:0007669"/>
    <property type="project" value="InterPro"/>
</dbReference>
<gene>
    <name evidence="6" type="ORF">SAMN05421849_2246</name>
</gene>
<keyword evidence="7" id="KW-1185">Reference proteome</keyword>
<dbReference type="SUPFAM" id="SSF55073">
    <property type="entry name" value="Nucleotide cyclase"/>
    <property type="match status" value="1"/>
</dbReference>
<organism evidence="6 7">
    <name type="scientific">Pontibaca methylaminivorans</name>
    <dbReference type="NCBI Taxonomy" id="515897"/>
    <lineage>
        <taxon>Bacteria</taxon>
        <taxon>Pseudomonadati</taxon>
        <taxon>Pseudomonadota</taxon>
        <taxon>Alphaproteobacteria</taxon>
        <taxon>Rhodobacterales</taxon>
        <taxon>Roseobacteraceae</taxon>
        <taxon>Pontibaca</taxon>
    </lineage>
</organism>
<dbReference type="InterPro" id="IPR043128">
    <property type="entry name" value="Rev_trsase/Diguanyl_cyclase"/>
</dbReference>
<dbReference type="GO" id="GO:0043709">
    <property type="term" value="P:cell adhesion involved in single-species biofilm formation"/>
    <property type="evidence" value="ECO:0007669"/>
    <property type="project" value="TreeGrafter"/>
</dbReference>
<dbReference type="SMART" id="SM00448">
    <property type="entry name" value="REC"/>
    <property type="match status" value="1"/>
</dbReference>
<dbReference type="PANTHER" id="PTHR45138">
    <property type="entry name" value="REGULATORY COMPONENTS OF SENSORY TRANSDUCTION SYSTEM"/>
    <property type="match status" value="1"/>
</dbReference>
<dbReference type="InterPro" id="IPR001789">
    <property type="entry name" value="Sig_transdc_resp-reg_receiver"/>
</dbReference>
<dbReference type="AlphaFoldDB" id="A0A1R3X442"/>
<reference evidence="6 7" key="1">
    <citation type="submission" date="2017-01" db="EMBL/GenBank/DDBJ databases">
        <authorList>
            <person name="Mah S.A."/>
            <person name="Swanson W.J."/>
            <person name="Moy G.W."/>
            <person name="Vacquier V.D."/>
        </authorList>
    </citation>
    <scope>NUCLEOTIDE SEQUENCE [LARGE SCALE GENOMIC DNA]</scope>
    <source>
        <strain evidence="6 7">DSM 21219</strain>
    </source>
</reference>
<evidence type="ECO:0000256" key="1">
    <source>
        <dbReference type="ARBA" id="ARBA00012528"/>
    </source>
</evidence>
<comment type="catalytic activity">
    <reaction evidence="2">
        <text>2 GTP = 3',3'-c-di-GMP + 2 diphosphate</text>
        <dbReference type="Rhea" id="RHEA:24898"/>
        <dbReference type="ChEBI" id="CHEBI:33019"/>
        <dbReference type="ChEBI" id="CHEBI:37565"/>
        <dbReference type="ChEBI" id="CHEBI:58805"/>
        <dbReference type="EC" id="2.7.7.65"/>
    </reaction>
</comment>
<dbReference type="GO" id="GO:1902201">
    <property type="term" value="P:negative regulation of bacterial-type flagellum-dependent cell motility"/>
    <property type="evidence" value="ECO:0007669"/>
    <property type="project" value="TreeGrafter"/>
</dbReference>
<evidence type="ECO:0000259" key="5">
    <source>
        <dbReference type="PROSITE" id="PS50887"/>
    </source>
</evidence>
<dbReference type="SMART" id="SM00267">
    <property type="entry name" value="GGDEF"/>
    <property type="match status" value="1"/>
</dbReference>
<dbReference type="Gene3D" id="3.40.50.2300">
    <property type="match status" value="1"/>
</dbReference>
<dbReference type="PROSITE" id="PS50110">
    <property type="entry name" value="RESPONSE_REGULATORY"/>
    <property type="match status" value="2"/>
</dbReference>
<dbReference type="InterPro" id="IPR029787">
    <property type="entry name" value="Nucleotide_cyclase"/>
</dbReference>
<feature type="domain" description="Response regulatory" evidence="4">
    <location>
        <begin position="4"/>
        <end position="120"/>
    </location>
</feature>
<dbReference type="NCBIfam" id="TIGR00254">
    <property type="entry name" value="GGDEF"/>
    <property type="match status" value="1"/>
</dbReference>
<dbReference type="EC" id="2.7.7.65" evidence="1"/>
<feature type="domain" description="GGDEF" evidence="5">
    <location>
        <begin position="324"/>
        <end position="464"/>
    </location>
</feature>
<dbReference type="Pfam" id="PF00990">
    <property type="entry name" value="GGDEF"/>
    <property type="match status" value="1"/>
</dbReference>
<dbReference type="InterPro" id="IPR000160">
    <property type="entry name" value="GGDEF_dom"/>
</dbReference>
<evidence type="ECO:0000313" key="7">
    <source>
        <dbReference type="Proteomes" id="UP000192455"/>
    </source>
</evidence>
<comment type="caution">
    <text evidence="3">Lacks conserved residue(s) required for the propagation of feature annotation.</text>
</comment>
<evidence type="ECO:0000259" key="4">
    <source>
        <dbReference type="PROSITE" id="PS50110"/>
    </source>
</evidence>